<dbReference type="InterPro" id="IPR058087">
    <property type="entry name" value="XAC2610_dom"/>
</dbReference>
<name>A0A1L3JJS3_9FLAO</name>
<dbReference type="KEGG" id="ten:LPB136_08580"/>
<dbReference type="AlphaFoldDB" id="A0A1L3JJS3"/>
<sequence length="184" mass="21975">MKNILIMYIIILPNLIFAQKNNWVEFLKEKIIILEINKTREYKIEDLIFDVTWNKKLNYSKNIGYYGGIEKLTIHKGNKKLQIIKIIEDSVALGNIYFSFYDYNFDGYTDFSIPINCGNSCWEKYYIFNPKLNRFEHKKSWDYLRIQRIDKKNKLIISHPSGNAIKDNIKLFKIKGMEIIEINT</sequence>
<dbReference type="STRING" id="1850252.LPB136_08580"/>
<accession>A0A1L3JJS3</accession>
<keyword evidence="2" id="KW-1185">Reference proteome</keyword>
<dbReference type="NCBIfam" id="NF047539">
    <property type="entry name" value="XAC2610_fam"/>
    <property type="match status" value="1"/>
</dbReference>
<gene>
    <name evidence="1" type="ORF">LPB136_08580</name>
</gene>
<evidence type="ECO:0000313" key="2">
    <source>
        <dbReference type="Proteomes" id="UP000181898"/>
    </source>
</evidence>
<evidence type="ECO:0000313" key="1">
    <source>
        <dbReference type="EMBL" id="APG65405.1"/>
    </source>
</evidence>
<protein>
    <submittedName>
        <fullName evidence="1">Uncharacterized protein</fullName>
    </submittedName>
</protein>
<dbReference type="Proteomes" id="UP000181898">
    <property type="component" value="Chromosome"/>
</dbReference>
<dbReference type="RefSeq" id="WP_072555931.1">
    <property type="nucleotide sequence ID" value="NZ_CP018155.1"/>
</dbReference>
<dbReference type="OrthoDB" id="1200912at2"/>
<dbReference type="EMBL" id="CP018155">
    <property type="protein sequence ID" value="APG65405.1"/>
    <property type="molecule type" value="Genomic_DNA"/>
</dbReference>
<organism evidence="1 2">
    <name type="scientific">Tenacibaculum todarodis</name>
    <dbReference type="NCBI Taxonomy" id="1850252"/>
    <lineage>
        <taxon>Bacteria</taxon>
        <taxon>Pseudomonadati</taxon>
        <taxon>Bacteroidota</taxon>
        <taxon>Flavobacteriia</taxon>
        <taxon>Flavobacteriales</taxon>
        <taxon>Flavobacteriaceae</taxon>
        <taxon>Tenacibaculum</taxon>
    </lineage>
</organism>
<reference evidence="1 2" key="1">
    <citation type="submission" date="2016-11" db="EMBL/GenBank/DDBJ databases">
        <title>Tenacibaculum sp. LPB0136, isolated from marine environment.</title>
        <authorList>
            <person name="Kim E."/>
            <person name="Yi H."/>
        </authorList>
    </citation>
    <scope>NUCLEOTIDE SEQUENCE [LARGE SCALE GENOMIC DNA]</scope>
    <source>
        <strain evidence="1 2">LPB0136</strain>
    </source>
</reference>
<proteinExistence type="predicted"/>